<accession>A0A165MHG3</accession>
<gene>
    <name evidence="1" type="ORF">DAEQUDRAFT_513279</name>
</gene>
<dbReference type="SUPFAM" id="SSF52047">
    <property type="entry name" value="RNI-like"/>
    <property type="match status" value="1"/>
</dbReference>
<evidence type="ECO:0008006" key="3">
    <source>
        <dbReference type="Google" id="ProtNLM"/>
    </source>
</evidence>
<dbReference type="Proteomes" id="UP000076727">
    <property type="component" value="Unassembled WGS sequence"/>
</dbReference>
<reference evidence="1 2" key="1">
    <citation type="journal article" date="2016" name="Mol. Biol. Evol.">
        <title>Comparative Genomics of Early-Diverging Mushroom-Forming Fungi Provides Insights into the Origins of Lignocellulose Decay Capabilities.</title>
        <authorList>
            <person name="Nagy L.G."/>
            <person name="Riley R."/>
            <person name="Tritt A."/>
            <person name="Adam C."/>
            <person name="Daum C."/>
            <person name="Floudas D."/>
            <person name="Sun H."/>
            <person name="Yadav J.S."/>
            <person name="Pangilinan J."/>
            <person name="Larsson K.H."/>
            <person name="Matsuura K."/>
            <person name="Barry K."/>
            <person name="Labutti K."/>
            <person name="Kuo R."/>
            <person name="Ohm R.A."/>
            <person name="Bhattacharya S.S."/>
            <person name="Shirouzu T."/>
            <person name="Yoshinaga Y."/>
            <person name="Martin F.M."/>
            <person name="Grigoriev I.V."/>
            <person name="Hibbett D.S."/>
        </authorList>
    </citation>
    <scope>NUCLEOTIDE SEQUENCE [LARGE SCALE GENOMIC DNA]</scope>
    <source>
        <strain evidence="1 2">L-15889</strain>
    </source>
</reference>
<dbReference type="AlphaFoldDB" id="A0A165MHG3"/>
<sequence length="448" mass="50226">MRGSIVHSVPTIGTVASSAVSDTAPTITGAPRLPFEVWERIIDLIAGNARRHWNLRNSHWWTTLLACALACKTLYSRAQWHLRGNVLLKDRSDVVSLSRLLRANPYPRQAIRFVTIAGMHSYSPIPHLGTFAAMLARYLPNAEILIISNATWRVGSVRPEDIAILATFRSIRELTLEHVNFTNASQFAQVISALPHLASLLVDDLSCLQDTHSLVSLPLNSAGLRDVSMWGYIHPALRDLLYRIGETTELRALTIGVHFSDILSGTVKFPGLLQACITSLRNIGLTLNLDGAFDTRPETIFQLFDLSRHNSLESLRLTAWCSLEDDYLWIPHMLSRLGSFHVTDLKISFHIGRSSRVERLSQLFHRLEARDEPDTEDVLAGIDQCLSSHSRFDSMKSNKLIIGLAFSSTTSNWGTLGVTDAEWAKLVRRKMPRADSRGILRTTVYEVW</sequence>
<evidence type="ECO:0000313" key="1">
    <source>
        <dbReference type="EMBL" id="KZT65689.1"/>
    </source>
</evidence>
<dbReference type="InterPro" id="IPR032675">
    <property type="entry name" value="LRR_dom_sf"/>
</dbReference>
<organism evidence="1 2">
    <name type="scientific">Daedalea quercina L-15889</name>
    <dbReference type="NCBI Taxonomy" id="1314783"/>
    <lineage>
        <taxon>Eukaryota</taxon>
        <taxon>Fungi</taxon>
        <taxon>Dikarya</taxon>
        <taxon>Basidiomycota</taxon>
        <taxon>Agaricomycotina</taxon>
        <taxon>Agaricomycetes</taxon>
        <taxon>Polyporales</taxon>
        <taxon>Fomitopsis</taxon>
    </lineage>
</organism>
<protein>
    <recommendedName>
        <fullName evidence="3">F-box domain-containing protein</fullName>
    </recommendedName>
</protein>
<proteinExistence type="predicted"/>
<dbReference type="Gene3D" id="3.80.10.10">
    <property type="entry name" value="Ribonuclease Inhibitor"/>
    <property type="match status" value="1"/>
</dbReference>
<dbReference type="EMBL" id="KV429101">
    <property type="protein sequence ID" value="KZT65689.1"/>
    <property type="molecule type" value="Genomic_DNA"/>
</dbReference>
<name>A0A165MHG3_9APHY</name>
<keyword evidence="2" id="KW-1185">Reference proteome</keyword>
<evidence type="ECO:0000313" key="2">
    <source>
        <dbReference type="Proteomes" id="UP000076727"/>
    </source>
</evidence>
<dbReference type="OrthoDB" id="2798601at2759"/>